<evidence type="ECO:0000256" key="2">
    <source>
        <dbReference type="ARBA" id="ARBA00022980"/>
    </source>
</evidence>
<reference evidence="5 6" key="1">
    <citation type="submission" date="2017-09" db="EMBL/GenBank/DDBJ databases">
        <title>Depth-based differentiation of microbial function through sediment-hosted aquifers and enrichment of novel symbionts in the deep terrestrial subsurface.</title>
        <authorList>
            <person name="Probst A.J."/>
            <person name="Ladd B."/>
            <person name="Jarett J.K."/>
            <person name="Geller-Mcgrath D.E."/>
            <person name="Sieber C.M."/>
            <person name="Emerson J.B."/>
            <person name="Anantharaman K."/>
            <person name="Thomas B.C."/>
            <person name="Malmstrom R."/>
            <person name="Stieglmeier M."/>
            <person name="Klingl A."/>
            <person name="Woyke T."/>
            <person name="Ryan C.M."/>
            <person name="Banfield J.F."/>
        </authorList>
    </citation>
    <scope>NUCLEOTIDE SEQUENCE [LARGE SCALE GENOMIC DNA]</scope>
    <source>
        <strain evidence="5">CG22_combo_CG10-13_8_21_14_all_37_9</strain>
    </source>
</reference>
<accession>A0A2H0BKN5</accession>
<comment type="caution">
    <text evidence="5">The sequence shown here is derived from an EMBL/GenBank/DDBJ whole genome shotgun (WGS) entry which is preliminary data.</text>
</comment>
<dbReference type="SUPFAM" id="SSF52161">
    <property type="entry name" value="Ribosomal protein L13"/>
    <property type="match status" value="1"/>
</dbReference>
<dbReference type="Gene3D" id="3.90.1180.10">
    <property type="entry name" value="Ribosomal protein L13"/>
    <property type="match status" value="1"/>
</dbReference>
<keyword evidence="3" id="KW-0687">Ribonucleoprotein</keyword>
<organism evidence="5 6">
    <name type="scientific">Candidatus Vogelbacteria bacterium CG22_combo_CG10-13_8_21_14_all_37_9</name>
    <dbReference type="NCBI Taxonomy" id="1975046"/>
    <lineage>
        <taxon>Bacteria</taxon>
        <taxon>Candidatus Vogeliibacteriota</taxon>
    </lineage>
</organism>
<dbReference type="InterPro" id="IPR005823">
    <property type="entry name" value="Ribosomal_uL13_bac-type"/>
</dbReference>
<evidence type="ECO:0000313" key="6">
    <source>
        <dbReference type="Proteomes" id="UP000229334"/>
    </source>
</evidence>
<sequence>MKATPSKTKEKKTKVSPVLKGETFVLDATNQSLGRVASQAAKLLRGKNSPFFQLHLAPVNKVVINKAGLLKISEKKALQKIYFHHTGYPGNAKYPTLSQVVSKKGKREILQMAIKGMMPANRLRPIALKNLTINE</sequence>
<protein>
    <recommendedName>
        <fullName evidence="4">50S ribosomal protein L13</fullName>
    </recommendedName>
</protein>
<evidence type="ECO:0000313" key="5">
    <source>
        <dbReference type="EMBL" id="PIP58232.1"/>
    </source>
</evidence>
<dbReference type="GO" id="GO:0003729">
    <property type="term" value="F:mRNA binding"/>
    <property type="evidence" value="ECO:0007669"/>
    <property type="project" value="TreeGrafter"/>
</dbReference>
<dbReference type="PANTHER" id="PTHR11545:SF2">
    <property type="entry name" value="LARGE RIBOSOMAL SUBUNIT PROTEIN UL13M"/>
    <property type="match status" value="1"/>
</dbReference>
<evidence type="ECO:0000256" key="3">
    <source>
        <dbReference type="ARBA" id="ARBA00023274"/>
    </source>
</evidence>
<dbReference type="Proteomes" id="UP000229334">
    <property type="component" value="Unassembled WGS sequence"/>
</dbReference>
<dbReference type="AlphaFoldDB" id="A0A2H0BKN5"/>
<dbReference type="Pfam" id="PF00572">
    <property type="entry name" value="Ribosomal_L13"/>
    <property type="match status" value="1"/>
</dbReference>
<comment type="similarity">
    <text evidence="1">Belongs to the universal ribosomal protein uL13 family.</text>
</comment>
<keyword evidence="2 5" id="KW-0689">Ribosomal protein</keyword>
<gene>
    <name evidence="5" type="primary">rplM</name>
    <name evidence="5" type="ORF">COX02_01305</name>
</gene>
<dbReference type="GO" id="GO:0006412">
    <property type="term" value="P:translation"/>
    <property type="evidence" value="ECO:0007669"/>
    <property type="project" value="InterPro"/>
</dbReference>
<proteinExistence type="inferred from homology"/>
<dbReference type="InterPro" id="IPR036899">
    <property type="entry name" value="Ribosomal_uL13_sf"/>
</dbReference>
<dbReference type="InterPro" id="IPR005822">
    <property type="entry name" value="Ribosomal_uL13"/>
</dbReference>
<evidence type="ECO:0000256" key="1">
    <source>
        <dbReference type="ARBA" id="ARBA00006227"/>
    </source>
</evidence>
<name>A0A2H0BKN5_9BACT</name>
<dbReference type="NCBIfam" id="TIGR01066">
    <property type="entry name" value="rplM_bact"/>
    <property type="match status" value="1"/>
</dbReference>
<dbReference type="PIRSF" id="PIRSF002181">
    <property type="entry name" value="Ribosomal_L13"/>
    <property type="match status" value="1"/>
</dbReference>
<evidence type="ECO:0000256" key="4">
    <source>
        <dbReference type="ARBA" id="ARBA00035499"/>
    </source>
</evidence>
<dbReference type="GO" id="GO:0003735">
    <property type="term" value="F:structural constituent of ribosome"/>
    <property type="evidence" value="ECO:0007669"/>
    <property type="project" value="InterPro"/>
</dbReference>
<dbReference type="PANTHER" id="PTHR11545">
    <property type="entry name" value="RIBOSOMAL PROTEIN L13"/>
    <property type="match status" value="1"/>
</dbReference>
<dbReference type="GO" id="GO:0022625">
    <property type="term" value="C:cytosolic large ribosomal subunit"/>
    <property type="evidence" value="ECO:0007669"/>
    <property type="project" value="TreeGrafter"/>
</dbReference>
<dbReference type="GO" id="GO:0017148">
    <property type="term" value="P:negative regulation of translation"/>
    <property type="evidence" value="ECO:0007669"/>
    <property type="project" value="TreeGrafter"/>
</dbReference>
<dbReference type="EMBL" id="PCSX01000023">
    <property type="protein sequence ID" value="PIP58232.1"/>
    <property type="molecule type" value="Genomic_DNA"/>
</dbReference>